<protein>
    <submittedName>
        <fullName evidence="4">AcrR family transcriptional regulator</fullName>
    </submittedName>
</protein>
<sequence>MAEYVATNENQNVKRGDARRRAIITAARSICLEKGFSKITVSDIADKAGMTRSLFYHYFEDKDSVANAVLDDVINEILTKLEQWNAARETGNVNKALDDIVLVLRSLIADESPFSNKMIQDGNAELYIKFIDRAADRIADYIAQTTVRDFEQMHGLPITNVHETFFTLIIGLISLIRSHPDVSDCTIKQVMAQTLHIESYIV</sequence>
<evidence type="ECO:0000313" key="5">
    <source>
        <dbReference type="Proteomes" id="UP000543419"/>
    </source>
</evidence>
<dbReference type="SUPFAM" id="SSF46689">
    <property type="entry name" value="Homeodomain-like"/>
    <property type="match status" value="1"/>
</dbReference>
<dbReference type="InterPro" id="IPR050624">
    <property type="entry name" value="HTH-type_Tx_Regulator"/>
</dbReference>
<proteinExistence type="predicted"/>
<dbReference type="Proteomes" id="UP000543419">
    <property type="component" value="Unassembled WGS sequence"/>
</dbReference>
<comment type="caution">
    <text evidence="4">The sequence shown here is derived from an EMBL/GenBank/DDBJ whole genome shotgun (WGS) entry which is preliminary data.</text>
</comment>
<keyword evidence="1 2" id="KW-0238">DNA-binding</keyword>
<dbReference type="Pfam" id="PF00440">
    <property type="entry name" value="TetR_N"/>
    <property type="match status" value="1"/>
</dbReference>
<keyword evidence="5" id="KW-1185">Reference proteome</keyword>
<name>A0A7Y0F015_9BIFI</name>
<feature type="domain" description="HTH tetR-type" evidence="3">
    <location>
        <begin position="17"/>
        <end position="77"/>
    </location>
</feature>
<dbReference type="EMBL" id="JAAIIG010000006">
    <property type="protein sequence ID" value="NMM98576.1"/>
    <property type="molecule type" value="Genomic_DNA"/>
</dbReference>
<evidence type="ECO:0000313" key="4">
    <source>
        <dbReference type="EMBL" id="NMM98576.1"/>
    </source>
</evidence>
<feature type="DNA-binding region" description="H-T-H motif" evidence="2">
    <location>
        <begin position="40"/>
        <end position="59"/>
    </location>
</feature>
<reference evidence="4 5" key="1">
    <citation type="submission" date="2020-02" db="EMBL/GenBank/DDBJ databases">
        <title>Characterization of phylogenetic diversity of novel bifidobacterial species isolated in Czech ZOOs.</title>
        <authorList>
            <person name="Lugli G.A."/>
            <person name="Vera N.B."/>
            <person name="Ventura M."/>
        </authorList>
    </citation>
    <scope>NUCLEOTIDE SEQUENCE [LARGE SCALE GENOMIC DNA]</scope>
    <source>
        <strain evidence="4 5">DSM 109959</strain>
    </source>
</reference>
<evidence type="ECO:0000259" key="3">
    <source>
        <dbReference type="PROSITE" id="PS50977"/>
    </source>
</evidence>
<dbReference type="PRINTS" id="PR00455">
    <property type="entry name" value="HTHTETR"/>
</dbReference>
<dbReference type="PROSITE" id="PS50977">
    <property type="entry name" value="HTH_TETR_2"/>
    <property type="match status" value="1"/>
</dbReference>
<evidence type="ECO:0000256" key="1">
    <source>
        <dbReference type="ARBA" id="ARBA00023125"/>
    </source>
</evidence>
<dbReference type="AlphaFoldDB" id="A0A7Y0F015"/>
<dbReference type="InterPro" id="IPR009057">
    <property type="entry name" value="Homeodomain-like_sf"/>
</dbReference>
<evidence type="ECO:0000256" key="2">
    <source>
        <dbReference type="PROSITE-ProRule" id="PRU00335"/>
    </source>
</evidence>
<gene>
    <name evidence="4" type="ORF">G1C97_1528</name>
</gene>
<dbReference type="Gene3D" id="1.10.357.10">
    <property type="entry name" value="Tetracycline Repressor, domain 2"/>
    <property type="match status" value="1"/>
</dbReference>
<accession>A0A7Y0F015</accession>
<dbReference type="PANTHER" id="PTHR43479:SF11">
    <property type="entry name" value="ACREF_ENVCD OPERON REPRESSOR-RELATED"/>
    <property type="match status" value="1"/>
</dbReference>
<organism evidence="4 5">
    <name type="scientific">Bifidobacterium olomucense</name>
    <dbReference type="NCBI Taxonomy" id="2675324"/>
    <lineage>
        <taxon>Bacteria</taxon>
        <taxon>Bacillati</taxon>
        <taxon>Actinomycetota</taxon>
        <taxon>Actinomycetes</taxon>
        <taxon>Bifidobacteriales</taxon>
        <taxon>Bifidobacteriaceae</taxon>
        <taxon>Bifidobacterium</taxon>
    </lineage>
</organism>
<dbReference type="GO" id="GO:0003677">
    <property type="term" value="F:DNA binding"/>
    <property type="evidence" value="ECO:0007669"/>
    <property type="project" value="UniProtKB-UniRule"/>
</dbReference>
<dbReference type="RefSeq" id="WP_169241263.1">
    <property type="nucleotide sequence ID" value="NZ_JAAIIG010000006.1"/>
</dbReference>
<dbReference type="PANTHER" id="PTHR43479">
    <property type="entry name" value="ACREF/ENVCD OPERON REPRESSOR-RELATED"/>
    <property type="match status" value="1"/>
</dbReference>
<dbReference type="InterPro" id="IPR001647">
    <property type="entry name" value="HTH_TetR"/>
</dbReference>